<evidence type="ECO:0000313" key="2">
    <source>
        <dbReference type="WBParaSite" id="PDA_v2.g13097.t1"/>
    </source>
</evidence>
<dbReference type="PANTHER" id="PTHR24198">
    <property type="entry name" value="ANKYRIN REPEAT AND PROTEIN KINASE DOMAIN-CONTAINING PROTEIN"/>
    <property type="match status" value="1"/>
</dbReference>
<proteinExistence type="predicted"/>
<dbReference type="Proteomes" id="UP000887578">
    <property type="component" value="Unplaced"/>
</dbReference>
<evidence type="ECO:0000313" key="1">
    <source>
        <dbReference type="Proteomes" id="UP000887578"/>
    </source>
</evidence>
<organism evidence="1 2">
    <name type="scientific">Panagrolaimus davidi</name>
    <dbReference type="NCBI Taxonomy" id="227884"/>
    <lineage>
        <taxon>Eukaryota</taxon>
        <taxon>Metazoa</taxon>
        <taxon>Ecdysozoa</taxon>
        <taxon>Nematoda</taxon>
        <taxon>Chromadorea</taxon>
        <taxon>Rhabditida</taxon>
        <taxon>Tylenchina</taxon>
        <taxon>Panagrolaimomorpha</taxon>
        <taxon>Panagrolaimoidea</taxon>
        <taxon>Panagrolaimidae</taxon>
        <taxon>Panagrolaimus</taxon>
    </lineage>
</organism>
<dbReference type="PANTHER" id="PTHR24198:SF165">
    <property type="entry name" value="ANKYRIN REPEAT-CONTAINING PROTEIN-RELATED"/>
    <property type="match status" value="1"/>
</dbReference>
<dbReference type="Gene3D" id="1.25.40.20">
    <property type="entry name" value="Ankyrin repeat-containing domain"/>
    <property type="match status" value="1"/>
</dbReference>
<protein>
    <submittedName>
        <fullName evidence="2">Uncharacterized protein</fullName>
    </submittedName>
</protein>
<sequence>MQRKSFIRLAFALSSGQLNIAKLLVEHKRDLNKVDKDSKSFVFKAVEIGDAEAYLLKWADKYIEQLDINATDKQSRTPLFVSVEKENKPFMNLLVSQTNVNVYIPDVEGRTPLE</sequence>
<dbReference type="WBParaSite" id="PDA_v2.g13097.t1">
    <property type="protein sequence ID" value="PDA_v2.g13097.t1"/>
    <property type="gene ID" value="PDA_v2.g13097"/>
</dbReference>
<accession>A0A914PCK7</accession>
<dbReference type="AlphaFoldDB" id="A0A914PCK7"/>
<name>A0A914PCK7_9BILA</name>
<dbReference type="InterPro" id="IPR036770">
    <property type="entry name" value="Ankyrin_rpt-contain_sf"/>
</dbReference>
<dbReference type="SUPFAM" id="SSF48403">
    <property type="entry name" value="Ankyrin repeat"/>
    <property type="match status" value="1"/>
</dbReference>
<keyword evidence="1" id="KW-1185">Reference proteome</keyword>
<reference evidence="2" key="1">
    <citation type="submission" date="2022-11" db="UniProtKB">
        <authorList>
            <consortium name="WormBaseParasite"/>
        </authorList>
    </citation>
    <scope>IDENTIFICATION</scope>
</reference>